<protein>
    <submittedName>
        <fullName evidence="4">Uncharacterized protein</fullName>
    </submittedName>
</protein>
<evidence type="ECO:0000256" key="2">
    <source>
        <dbReference type="ARBA" id="ARBA00022737"/>
    </source>
</evidence>
<organism evidence="4 5">
    <name type="scientific">Chloropicon roscoffensis</name>
    <dbReference type="NCBI Taxonomy" id="1461544"/>
    <lineage>
        <taxon>Eukaryota</taxon>
        <taxon>Viridiplantae</taxon>
        <taxon>Chlorophyta</taxon>
        <taxon>Chloropicophyceae</taxon>
        <taxon>Chloropicales</taxon>
        <taxon>Chloropicaceae</taxon>
        <taxon>Chloropicon</taxon>
    </lineage>
</organism>
<dbReference type="PANTHER" id="PTHR44472:SF1">
    <property type="entry name" value="DDB1 AND CUL4 ASSOCIATED FACTOR 4"/>
    <property type="match status" value="1"/>
</dbReference>
<evidence type="ECO:0000313" key="5">
    <source>
        <dbReference type="Proteomes" id="UP001472866"/>
    </source>
</evidence>
<dbReference type="EMBL" id="CP151509">
    <property type="protein sequence ID" value="WZN64420.1"/>
    <property type="molecule type" value="Genomic_DNA"/>
</dbReference>
<dbReference type="SUPFAM" id="SSF50978">
    <property type="entry name" value="WD40 repeat-like"/>
    <property type="match status" value="1"/>
</dbReference>
<keyword evidence="2" id="KW-0677">Repeat</keyword>
<dbReference type="PANTHER" id="PTHR44472">
    <property type="entry name" value="DDB1- AND CUL4-ASSOCIATED FACTOR 4-RELATED"/>
    <property type="match status" value="1"/>
</dbReference>
<dbReference type="InterPro" id="IPR036322">
    <property type="entry name" value="WD40_repeat_dom_sf"/>
</dbReference>
<reference evidence="4 5" key="1">
    <citation type="submission" date="2024-03" db="EMBL/GenBank/DDBJ databases">
        <title>Complete genome sequence of the green alga Chloropicon roscoffensis RCC1871.</title>
        <authorList>
            <person name="Lemieux C."/>
            <person name="Pombert J.-F."/>
            <person name="Otis C."/>
            <person name="Turmel M."/>
        </authorList>
    </citation>
    <scope>NUCLEOTIDE SEQUENCE [LARGE SCALE GENOMIC DNA]</scope>
    <source>
        <strain evidence="4 5">RCC1871</strain>
    </source>
</reference>
<sequence length="517" mass="56674">MPVSIPGFVFDPVTNRYYKEAPRSQESSSANTVMRRIAVQRFEARNAQRRKKAAKKRPREGGQGGTPGDRPSTLNDRRLHPHHGNYGTLGRLLAHRECGRLPCSRIVQRLSLENDRGMRAEKQIVHGRWLGPSPAISINTMLGTTRISPFGPFVWSRGAMNKLLNDDYLILTSLAAVKPGECMNVFHLNYPTKSPVIHVSDLGDRSYAFGLMGSGLEAGRVVVHRPAKPQDLINQRIFAKDGRLTDAAGEAGRAVERSNGTTVEYSAGGTLWSVASLADDCLSIGERESARVLRVGESSIQSLWRARYRSDVLAQGCIRDRNLVLHGLRNGCVHLADWRVEEQRGSNGGGVLKCKAGRSVVEVCGNPRDPHQFAVLSYQQLPRLWDVRMCRPLAKYAAPHPACSPVPLDGLVDSIDTLKLSATSGLRISPDGSLVGCVASYKSIAGEGSQLDLLKLWSVKTGKALRVTGERTLADFDFLQDDLCAKMSMPQGNTLLALGAGRESRQNRLDILRLCPN</sequence>
<evidence type="ECO:0000256" key="1">
    <source>
        <dbReference type="ARBA" id="ARBA00022574"/>
    </source>
</evidence>
<evidence type="ECO:0000256" key="3">
    <source>
        <dbReference type="SAM" id="MobiDB-lite"/>
    </source>
</evidence>
<gene>
    <name evidence="4" type="ORF">HKI87_09g59760</name>
</gene>
<feature type="region of interest" description="Disordered" evidence="3">
    <location>
        <begin position="21"/>
        <end position="81"/>
    </location>
</feature>
<evidence type="ECO:0000313" key="4">
    <source>
        <dbReference type="EMBL" id="WZN64420.1"/>
    </source>
</evidence>
<dbReference type="AlphaFoldDB" id="A0AAX4PDI5"/>
<accession>A0AAX4PDI5</accession>
<name>A0AAX4PDI5_9CHLO</name>
<keyword evidence="1" id="KW-0853">WD repeat</keyword>
<dbReference type="Gene3D" id="2.130.10.10">
    <property type="entry name" value="YVTN repeat-like/Quinoprotein amine dehydrogenase"/>
    <property type="match status" value="1"/>
</dbReference>
<dbReference type="InterPro" id="IPR015943">
    <property type="entry name" value="WD40/YVTN_repeat-like_dom_sf"/>
</dbReference>
<keyword evidence="5" id="KW-1185">Reference proteome</keyword>
<proteinExistence type="predicted"/>
<dbReference type="InterPro" id="IPR052254">
    <property type="entry name" value="CUL4-DDB1_E3_ligase_receptor"/>
</dbReference>
<feature type="compositionally biased region" description="Basic residues" evidence="3">
    <location>
        <begin position="47"/>
        <end position="58"/>
    </location>
</feature>
<dbReference type="Proteomes" id="UP001472866">
    <property type="component" value="Chromosome 09"/>
</dbReference>